<gene>
    <name evidence="1" type="ORF">FIBSPDRAFT_758736</name>
</gene>
<evidence type="ECO:0000313" key="2">
    <source>
        <dbReference type="Proteomes" id="UP000076532"/>
    </source>
</evidence>
<feature type="non-terminal residue" evidence="1">
    <location>
        <position position="230"/>
    </location>
</feature>
<reference evidence="1 2" key="1">
    <citation type="journal article" date="2016" name="Mol. Biol. Evol.">
        <title>Comparative Genomics of Early-Diverging Mushroom-Forming Fungi Provides Insights into the Origins of Lignocellulose Decay Capabilities.</title>
        <authorList>
            <person name="Nagy L.G."/>
            <person name="Riley R."/>
            <person name="Tritt A."/>
            <person name="Adam C."/>
            <person name="Daum C."/>
            <person name="Floudas D."/>
            <person name="Sun H."/>
            <person name="Yadav J.S."/>
            <person name="Pangilinan J."/>
            <person name="Larsson K.H."/>
            <person name="Matsuura K."/>
            <person name="Barry K."/>
            <person name="Labutti K."/>
            <person name="Kuo R."/>
            <person name="Ohm R.A."/>
            <person name="Bhattacharya S.S."/>
            <person name="Shirouzu T."/>
            <person name="Yoshinaga Y."/>
            <person name="Martin F.M."/>
            <person name="Grigoriev I.V."/>
            <person name="Hibbett D.S."/>
        </authorList>
    </citation>
    <scope>NUCLEOTIDE SEQUENCE [LARGE SCALE GENOMIC DNA]</scope>
    <source>
        <strain evidence="1 2">CBS 109695</strain>
    </source>
</reference>
<sequence length="230" mass="26552">MPSEIHDACNAIIGSELVDELEEIHRCNRGSKFDRSIGDDGFTREELSLLHATLKNTFRPTWQRGPPLNFGCSAHGKLKADQWRTVIEFDVPIFLAQYWSYSDTEVLEDLRKRRRQMLRDSTMLLAAAVQWGTSDVTSRDHAAEYTRHMIAYLECILDLYPSFKLRPNHHAALHIGPFLVRFGPMRGWWMYPFERIIGILEKTNTNHKLGQMEKTMLESFCAAANLKALL</sequence>
<evidence type="ECO:0000313" key="1">
    <source>
        <dbReference type="EMBL" id="KZP10217.1"/>
    </source>
</evidence>
<evidence type="ECO:0008006" key="3">
    <source>
        <dbReference type="Google" id="ProtNLM"/>
    </source>
</evidence>
<dbReference type="AlphaFoldDB" id="A0A165Z4E6"/>
<dbReference type="Proteomes" id="UP000076532">
    <property type="component" value="Unassembled WGS sequence"/>
</dbReference>
<proteinExistence type="predicted"/>
<organism evidence="1 2">
    <name type="scientific">Athelia psychrophila</name>
    <dbReference type="NCBI Taxonomy" id="1759441"/>
    <lineage>
        <taxon>Eukaryota</taxon>
        <taxon>Fungi</taxon>
        <taxon>Dikarya</taxon>
        <taxon>Basidiomycota</taxon>
        <taxon>Agaricomycotina</taxon>
        <taxon>Agaricomycetes</taxon>
        <taxon>Agaricomycetidae</taxon>
        <taxon>Atheliales</taxon>
        <taxon>Atheliaceae</taxon>
        <taxon>Athelia</taxon>
    </lineage>
</organism>
<dbReference type="OrthoDB" id="3247418at2759"/>
<name>A0A165Z4E6_9AGAM</name>
<accession>A0A165Z4E6</accession>
<keyword evidence="2" id="KW-1185">Reference proteome</keyword>
<dbReference type="EMBL" id="KV417684">
    <property type="protein sequence ID" value="KZP10217.1"/>
    <property type="molecule type" value="Genomic_DNA"/>
</dbReference>
<protein>
    <recommendedName>
        <fullName evidence="3">DUF4218 domain-containing protein</fullName>
    </recommendedName>
</protein>